<dbReference type="HOGENOM" id="CLU_213065_0_0_9"/>
<dbReference type="Proteomes" id="UP000031829">
    <property type="component" value="Chromosome"/>
</dbReference>
<organism evidence="1 2">
    <name type="scientific">Priestia megaterium (strain ATCC 14581 / DSM 32 / CCUG 1817 / JCM 2506 / NBRC 15308 / NCIMB 9376 / NCTC 10342 / NRRL B-14308 / VKM B-512 / Ford 19)</name>
    <name type="common">Bacillus megaterium</name>
    <dbReference type="NCBI Taxonomy" id="1348623"/>
    <lineage>
        <taxon>Bacteria</taxon>
        <taxon>Bacillati</taxon>
        <taxon>Bacillota</taxon>
        <taxon>Bacilli</taxon>
        <taxon>Bacillales</taxon>
        <taxon>Bacillaceae</taxon>
        <taxon>Priestia</taxon>
    </lineage>
</organism>
<dbReference type="RefSeq" id="WP_034649009.1">
    <property type="nucleotide sequence ID" value="NZ_BCVB01000001.1"/>
</dbReference>
<dbReference type="GeneID" id="93644795"/>
<reference evidence="1 2" key="1">
    <citation type="journal article" date="2015" name="Genome Announc.">
        <title>Complete genome sequences for 35 biothreat assay-relevant bacillus species.</title>
        <authorList>
            <person name="Johnson S.L."/>
            <person name="Daligault H.E."/>
            <person name="Davenport K.W."/>
            <person name="Jaissle J."/>
            <person name="Frey K.G."/>
            <person name="Ladner J.T."/>
            <person name="Broomall S.M."/>
            <person name="Bishop-Lilly K.A."/>
            <person name="Bruce D.C."/>
            <person name="Gibbons H.S."/>
            <person name="Coyne S.R."/>
            <person name="Lo C.C."/>
            <person name="Meincke L."/>
            <person name="Munk A.C."/>
            <person name="Koroleva G.I."/>
            <person name="Rosenzweig C.N."/>
            <person name="Palacios G.F."/>
            <person name="Redden C.L."/>
            <person name="Minogue T.D."/>
            <person name="Chain P.S."/>
        </authorList>
    </citation>
    <scope>NUCLEOTIDE SEQUENCE [LARGE SCALE GENOMIC DNA]</scope>
    <source>
        <strain evidence="2">ATCC 14581 / DSM 32 / JCM 2506 / NBRC 15308 / NCIMB 9376 / NCTC 10342 / NRRL B-14308 / VKM B-512</strain>
    </source>
</reference>
<name>A0A0B6AWG9_PRIM2</name>
<protein>
    <recommendedName>
        <fullName evidence="3">PadR family transcriptional regulator</fullName>
    </recommendedName>
</protein>
<gene>
    <name evidence="1" type="ORF">BG04_1319</name>
</gene>
<proteinExistence type="predicted"/>
<dbReference type="EMBL" id="CP009920">
    <property type="protein sequence ID" value="AJI24229.1"/>
    <property type="molecule type" value="Genomic_DNA"/>
</dbReference>
<dbReference type="KEGG" id="bmeg:BG04_1319"/>
<dbReference type="AlphaFoldDB" id="A0A0B6AWG9"/>
<dbReference type="Pfam" id="PF13072">
    <property type="entry name" value="MciZ"/>
    <property type="match status" value="1"/>
</dbReference>
<evidence type="ECO:0000313" key="1">
    <source>
        <dbReference type="EMBL" id="AJI24229.1"/>
    </source>
</evidence>
<evidence type="ECO:0000313" key="2">
    <source>
        <dbReference type="Proteomes" id="UP000031829"/>
    </source>
</evidence>
<dbReference type="InterPro" id="IPR025177">
    <property type="entry name" value="MciZ"/>
</dbReference>
<accession>A0A0B6AWG9</accession>
<evidence type="ECO:0008006" key="3">
    <source>
        <dbReference type="Google" id="ProtNLM"/>
    </source>
</evidence>
<sequence length="54" mass="6564">MKVYVHEKQIILVGKAWEIQQKLKEYGEQFQYVDEWTNAISQNFNSYKQADCRH</sequence>